<proteinExistence type="predicted"/>
<dbReference type="EMBL" id="FRFC01000004">
    <property type="protein sequence ID" value="SHO47076.1"/>
    <property type="molecule type" value="Genomic_DNA"/>
</dbReference>
<gene>
    <name evidence="1" type="ORF">NSIN_30340</name>
</gene>
<accession>A0A2H1EI63</accession>
<keyword evidence="2" id="KW-1185">Reference proteome</keyword>
<reference evidence="2" key="1">
    <citation type="submission" date="2016-12" db="EMBL/GenBank/DDBJ databases">
        <authorList>
            <person name="Herbold C."/>
        </authorList>
    </citation>
    <scope>NUCLEOTIDE SEQUENCE [LARGE SCALE GENOMIC DNA]</scope>
</reference>
<evidence type="ECO:0000313" key="2">
    <source>
        <dbReference type="Proteomes" id="UP000232412"/>
    </source>
</evidence>
<dbReference type="Proteomes" id="UP000232412">
    <property type="component" value="Unassembled WGS sequence"/>
</dbReference>
<name>A0A2H1EI63_9ARCH</name>
<dbReference type="RefSeq" id="WP_101010573.1">
    <property type="nucleotide sequence ID" value="NZ_FRFC01000004.1"/>
</dbReference>
<protein>
    <submittedName>
        <fullName evidence="1">Uncharacterized protein</fullName>
    </submittedName>
</protein>
<dbReference type="AlphaFoldDB" id="A0A2H1EI63"/>
<sequence>MSETEFPPFLKWGSYPSKDKENPDILVVEVLETETFETEFSTNIRANVDGIEMNIPLHNFESKNNQLLKKFLEAKKKGKIQVGKEFKIKTWKEQHPKKMTFEIRRYELVF</sequence>
<dbReference type="OrthoDB" id="381411at2157"/>
<organism evidence="1 2">
    <name type="scientific">Nitrosotalea sinensis</name>
    <dbReference type="NCBI Taxonomy" id="1499975"/>
    <lineage>
        <taxon>Archaea</taxon>
        <taxon>Nitrososphaerota</taxon>
        <taxon>Nitrososphaeria</taxon>
        <taxon>Nitrosotaleales</taxon>
        <taxon>Nitrosotaleaceae</taxon>
        <taxon>Nitrosotalea</taxon>
    </lineage>
</organism>
<evidence type="ECO:0000313" key="1">
    <source>
        <dbReference type="EMBL" id="SHO47076.1"/>
    </source>
</evidence>